<accession>A0ABV6BB09</accession>
<feature type="signal peptide" evidence="1">
    <location>
        <begin position="1"/>
        <end position="25"/>
    </location>
</feature>
<organism evidence="3 4">
    <name type="scientific">Rheinheimera tilapiae</name>
    <dbReference type="NCBI Taxonomy" id="875043"/>
    <lineage>
        <taxon>Bacteria</taxon>
        <taxon>Pseudomonadati</taxon>
        <taxon>Pseudomonadota</taxon>
        <taxon>Gammaproteobacteria</taxon>
        <taxon>Chromatiales</taxon>
        <taxon>Chromatiaceae</taxon>
        <taxon>Rheinheimera</taxon>
    </lineage>
</organism>
<dbReference type="Pfam" id="PF13349">
    <property type="entry name" value="DUF4097"/>
    <property type="match status" value="1"/>
</dbReference>
<evidence type="ECO:0000259" key="2">
    <source>
        <dbReference type="Pfam" id="PF13349"/>
    </source>
</evidence>
<reference evidence="3 4" key="1">
    <citation type="submission" date="2024-09" db="EMBL/GenBank/DDBJ databases">
        <authorList>
            <person name="Sun Q."/>
            <person name="Mori K."/>
        </authorList>
    </citation>
    <scope>NUCLEOTIDE SEQUENCE [LARGE SCALE GENOMIC DNA]</scope>
    <source>
        <strain evidence="3 4">KCTC 23315</strain>
    </source>
</reference>
<keyword evidence="1" id="KW-0732">Signal</keyword>
<sequence>MDLSMKQQLKLTVLALALLQAPAWAAGEAIDQSRNVSANEKIEIENMRGEVRIVAVQGNKFSVKGTLDEKAEGYELTSEKGVTRFQVKMPRSLYGGWNSDKQEGSDLTIEVPVGSELKFSGVNANVSAFGVEGGAKLTTVNGAVSGEKLKGDIVLETVNGQINSVNNAGRLHLTTVNGEINDKGSSGSLEVESVNGEISLQSSAREVELEVVNGEGKLDLNGTERLEFSSVNGEIRAVLKNSKKPKVSASSVSGASRLTLDADVSARFDLEASAGGDIDNGLTDDKPTRAKYGPRRHLEFRTGSGEGNIEISTVSGEIELKKN</sequence>
<keyword evidence="4" id="KW-1185">Reference proteome</keyword>
<dbReference type="RefSeq" id="WP_377241903.1">
    <property type="nucleotide sequence ID" value="NZ_JBHLXP010000001.1"/>
</dbReference>
<name>A0ABV6BB09_9GAMM</name>
<feature type="domain" description="DUF4097" evidence="2">
    <location>
        <begin position="40"/>
        <end position="320"/>
    </location>
</feature>
<feature type="chain" id="PRO_5047144922" evidence="1">
    <location>
        <begin position="26"/>
        <end position="323"/>
    </location>
</feature>
<evidence type="ECO:0000313" key="4">
    <source>
        <dbReference type="Proteomes" id="UP001589813"/>
    </source>
</evidence>
<gene>
    <name evidence="3" type="ORF">ACFFJP_07150</name>
</gene>
<protein>
    <submittedName>
        <fullName evidence="3">DUF4097 domain-containing protein</fullName>
    </submittedName>
</protein>
<evidence type="ECO:0000256" key="1">
    <source>
        <dbReference type="SAM" id="SignalP"/>
    </source>
</evidence>
<dbReference type="Proteomes" id="UP001589813">
    <property type="component" value="Unassembled WGS sequence"/>
</dbReference>
<dbReference type="InterPro" id="IPR025164">
    <property type="entry name" value="Toastrack_DUF4097"/>
</dbReference>
<evidence type="ECO:0000313" key="3">
    <source>
        <dbReference type="EMBL" id="MFC0048063.1"/>
    </source>
</evidence>
<proteinExistence type="predicted"/>
<comment type="caution">
    <text evidence="3">The sequence shown here is derived from an EMBL/GenBank/DDBJ whole genome shotgun (WGS) entry which is preliminary data.</text>
</comment>
<dbReference type="EMBL" id="JBHLXP010000001">
    <property type="protein sequence ID" value="MFC0048063.1"/>
    <property type="molecule type" value="Genomic_DNA"/>
</dbReference>